<evidence type="ECO:0000256" key="2">
    <source>
        <dbReference type="SAM" id="SignalP"/>
    </source>
</evidence>
<feature type="region of interest" description="Disordered" evidence="1">
    <location>
        <begin position="25"/>
        <end position="71"/>
    </location>
</feature>
<evidence type="ECO:0000313" key="4">
    <source>
        <dbReference type="Proteomes" id="UP000005387"/>
    </source>
</evidence>
<keyword evidence="4" id="KW-1185">Reference proteome</keyword>
<feature type="region of interest" description="Disordered" evidence="1">
    <location>
        <begin position="139"/>
        <end position="158"/>
    </location>
</feature>
<organism evidence="3 4">
    <name type="scientific">Paenibacillus curdlanolyticus YK9</name>
    <dbReference type="NCBI Taxonomy" id="717606"/>
    <lineage>
        <taxon>Bacteria</taxon>
        <taxon>Bacillati</taxon>
        <taxon>Bacillota</taxon>
        <taxon>Bacilli</taxon>
        <taxon>Bacillales</taxon>
        <taxon>Paenibacillaceae</taxon>
        <taxon>Paenibacillus</taxon>
    </lineage>
</organism>
<dbReference type="OrthoDB" id="2086244at2"/>
<dbReference type="Proteomes" id="UP000005387">
    <property type="component" value="Unassembled WGS sequence"/>
</dbReference>
<feature type="compositionally biased region" description="Polar residues" evidence="1">
    <location>
        <begin position="38"/>
        <end position="65"/>
    </location>
</feature>
<evidence type="ECO:0000313" key="3">
    <source>
        <dbReference type="EMBL" id="EFM09606.1"/>
    </source>
</evidence>
<keyword evidence="2" id="KW-0732">Signal</keyword>
<reference evidence="3 4" key="1">
    <citation type="submission" date="2010-07" db="EMBL/GenBank/DDBJ databases">
        <title>The draft genome of Paenibacillus curdlanolyticus YK9.</title>
        <authorList>
            <consortium name="US DOE Joint Genome Institute (JGI-PGF)"/>
            <person name="Lucas S."/>
            <person name="Copeland A."/>
            <person name="Lapidus A."/>
            <person name="Cheng J.-F."/>
            <person name="Bruce D."/>
            <person name="Goodwin L."/>
            <person name="Pitluck S."/>
            <person name="Land M.L."/>
            <person name="Hauser L."/>
            <person name="Chang Y.-J."/>
            <person name="Jeffries C."/>
            <person name="Anderson I.J."/>
            <person name="Johnson E."/>
            <person name="Loganathan U."/>
            <person name="Mulhopadhyay B."/>
            <person name="Kyrpides N."/>
            <person name="Woyke T.J."/>
        </authorList>
    </citation>
    <scope>NUCLEOTIDE SEQUENCE [LARGE SCALE GENOMIC DNA]</scope>
    <source>
        <strain evidence="3 4">YK9</strain>
    </source>
</reference>
<feature type="compositionally biased region" description="Polar residues" evidence="1">
    <location>
        <begin position="140"/>
        <end position="158"/>
    </location>
</feature>
<name>E0IDF1_9BACL</name>
<feature type="chain" id="PRO_5003136363" description="Lipoprotein" evidence="2">
    <location>
        <begin position="24"/>
        <end position="416"/>
    </location>
</feature>
<dbReference type="PROSITE" id="PS51257">
    <property type="entry name" value="PROKAR_LIPOPROTEIN"/>
    <property type="match status" value="1"/>
</dbReference>
<dbReference type="RefSeq" id="WP_006039641.1">
    <property type="nucleotide sequence ID" value="NZ_AEDD01000010.1"/>
</dbReference>
<protein>
    <recommendedName>
        <fullName evidence="5">Lipoprotein</fullName>
    </recommendedName>
</protein>
<evidence type="ECO:0008006" key="5">
    <source>
        <dbReference type="Google" id="ProtNLM"/>
    </source>
</evidence>
<gene>
    <name evidence="3" type="ORF">PaecuDRAFT_3655</name>
</gene>
<dbReference type="STRING" id="717606.PaecuDRAFT_3655"/>
<dbReference type="eggNOG" id="COG4461">
    <property type="taxonomic scope" value="Bacteria"/>
</dbReference>
<sequence>MLRLRTYGVVLLACLTFMISACSSSENPATDPKESADKPTTQQTADDASVETGTPTSAKEQQQPEGSAPSITKPVVYQLEGLIDDKYAIEMKLAIEGSAATGSYFYTKYNQTIVLKGTARPDSEIGQIAVTLDELDESGQRTGRFSGTINSKDPSPTFAGNWSNADGTKAMPFVLSRKASSRVTRDEHTAPLAWSGTWNRLDNNQFESQSLAITELTDTTLKFDLDAQDGGRAGIIGGTAIRSKDGKTAMFSSTEANFKLIFKQQGEQLNVTTDGEDASYYGTVVFGGTFEKRDTTKNLDLIDLHVFSSAKINKSFKALVGNDYSLFTSSMQVVSSEPSVDEEHIHVISGDVMGLSGVEAIIMYDEDGSSFWAAVIEDEEHVNYYTNVRSDYNKLPAPIEKWRRERHKDDDVVFKN</sequence>
<accession>E0IDF1</accession>
<dbReference type="AlphaFoldDB" id="E0IDF1"/>
<dbReference type="EMBL" id="AEDD01000010">
    <property type="protein sequence ID" value="EFM09606.1"/>
    <property type="molecule type" value="Genomic_DNA"/>
</dbReference>
<proteinExistence type="predicted"/>
<feature type="signal peptide" evidence="2">
    <location>
        <begin position="1"/>
        <end position="23"/>
    </location>
</feature>
<evidence type="ECO:0000256" key="1">
    <source>
        <dbReference type="SAM" id="MobiDB-lite"/>
    </source>
</evidence>